<dbReference type="KEGG" id="kyr:CVV65_05030"/>
<dbReference type="Pfam" id="PF10942">
    <property type="entry name" value="DUF2619"/>
    <property type="match status" value="1"/>
</dbReference>
<evidence type="ECO:0000313" key="3">
    <source>
        <dbReference type="Proteomes" id="UP000231932"/>
    </source>
</evidence>
<proteinExistence type="predicted"/>
<organism evidence="2 3">
    <name type="scientific">Kyrpidia spormannii</name>
    <dbReference type="NCBI Taxonomy" id="2055160"/>
    <lineage>
        <taxon>Bacteria</taxon>
        <taxon>Bacillati</taxon>
        <taxon>Bacillota</taxon>
        <taxon>Bacilli</taxon>
        <taxon>Bacillales</taxon>
        <taxon>Alicyclobacillaceae</taxon>
        <taxon>Kyrpidia</taxon>
    </lineage>
</organism>
<accession>A0A2K8N4T6</accession>
<sequence length="92" mass="9813">MWDGLREHAVTAMGTLRLISGSIEVCAGLLMLYFQSLEKAMAINATLALVGPTVLILVTATGLAAMAEELSWGRMVLIFTGVGLILWGIFSD</sequence>
<name>A0A2K8N4T6_9BACL</name>
<dbReference type="Proteomes" id="UP000231932">
    <property type="component" value="Chromosome"/>
</dbReference>
<feature type="transmembrane region" description="Helical" evidence="1">
    <location>
        <begin position="46"/>
        <end position="66"/>
    </location>
</feature>
<keyword evidence="1" id="KW-1133">Transmembrane helix</keyword>
<keyword evidence="3" id="KW-1185">Reference proteome</keyword>
<keyword evidence="1" id="KW-0812">Transmembrane</keyword>
<dbReference type="EMBL" id="CP024955">
    <property type="protein sequence ID" value="ATY84391.1"/>
    <property type="molecule type" value="Genomic_DNA"/>
</dbReference>
<feature type="transmembrane region" description="Helical" evidence="1">
    <location>
        <begin position="72"/>
        <end position="90"/>
    </location>
</feature>
<dbReference type="InterPro" id="IPR020390">
    <property type="entry name" value="Uncharacterised_YqhV"/>
</dbReference>
<evidence type="ECO:0000256" key="1">
    <source>
        <dbReference type="SAM" id="Phobius"/>
    </source>
</evidence>
<gene>
    <name evidence="2" type="ORF">CVV65_05030</name>
</gene>
<feature type="transmembrane region" description="Helical" evidence="1">
    <location>
        <begin position="12"/>
        <end position="34"/>
    </location>
</feature>
<reference evidence="3" key="1">
    <citation type="submission" date="2017-11" db="EMBL/GenBank/DDBJ databases">
        <title>Complete Genome Sequence of Kyrpidia sp. Strain EA-1, a thermophilic, hydrogen-oxidizing Bacterium, isolated from the Azores.</title>
        <authorList>
            <person name="Reiner J.E."/>
            <person name="Lapp C.J."/>
            <person name="Bunk B."/>
            <person name="Gescher J."/>
        </authorList>
    </citation>
    <scope>NUCLEOTIDE SEQUENCE [LARGE SCALE GENOMIC DNA]</scope>
    <source>
        <strain evidence="3">EA-1</strain>
    </source>
</reference>
<protein>
    <submittedName>
        <fullName evidence="2">DUF2619 domain-containing protein</fullName>
    </submittedName>
</protein>
<evidence type="ECO:0000313" key="2">
    <source>
        <dbReference type="EMBL" id="ATY84391.1"/>
    </source>
</evidence>
<dbReference type="AlphaFoldDB" id="A0A2K8N4T6"/>
<dbReference type="OrthoDB" id="1726013at2"/>
<keyword evidence="1" id="KW-0472">Membrane</keyword>
<dbReference type="RefSeq" id="WP_100667214.1">
    <property type="nucleotide sequence ID" value="NZ_CP024955.1"/>
</dbReference>